<dbReference type="Gene3D" id="3.90.190.20">
    <property type="entry name" value="Mur ligase, C-terminal domain"/>
    <property type="match status" value="1"/>
</dbReference>
<evidence type="ECO:0000256" key="4">
    <source>
        <dbReference type="ARBA" id="ARBA00022723"/>
    </source>
</evidence>
<keyword evidence="3 10" id="KW-0436">Ligase</keyword>
<dbReference type="InterPro" id="IPR013221">
    <property type="entry name" value="Mur_ligase_cen"/>
</dbReference>
<protein>
    <recommendedName>
        <fullName evidence="2">tetrahydrofolate synthase</fullName>
        <ecNumber evidence="2">6.3.2.17</ecNumber>
    </recommendedName>
    <alternativeName>
        <fullName evidence="8">Tetrahydrofolylpolyglutamate synthase</fullName>
    </alternativeName>
</protein>
<dbReference type="NCBIfam" id="TIGR01499">
    <property type="entry name" value="folC"/>
    <property type="match status" value="1"/>
</dbReference>
<organism evidence="13 14">
    <name type="scientific">Alkalihalobacterium chitinilyticum</name>
    <dbReference type="NCBI Taxonomy" id="2980103"/>
    <lineage>
        <taxon>Bacteria</taxon>
        <taxon>Bacillati</taxon>
        <taxon>Bacillota</taxon>
        <taxon>Bacilli</taxon>
        <taxon>Bacillales</taxon>
        <taxon>Bacillaceae</taxon>
        <taxon>Alkalihalobacterium</taxon>
    </lineage>
</organism>
<dbReference type="PROSITE" id="PS01011">
    <property type="entry name" value="FOLYLPOLYGLU_SYNT_1"/>
    <property type="match status" value="1"/>
</dbReference>
<evidence type="ECO:0000256" key="8">
    <source>
        <dbReference type="ARBA" id="ARBA00030592"/>
    </source>
</evidence>
<evidence type="ECO:0000256" key="7">
    <source>
        <dbReference type="ARBA" id="ARBA00022842"/>
    </source>
</evidence>
<dbReference type="PANTHER" id="PTHR11136">
    <property type="entry name" value="FOLYLPOLYGLUTAMATE SYNTHASE-RELATED"/>
    <property type="match status" value="1"/>
</dbReference>
<dbReference type="InterPro" id="IPR018109">
    <property type="entry name" value="Folylpolyglutamate_synth_CS"/>
</dbReference>
<comment type="caution">
    <text evidence="13">The sequence shown here is derived from an EMBL/GenBank/DDBJ whole genome shotgun (WGS) entry which is preliminary data.</text>
</comment>
<dbReference type="SUPFAM" id="SSF53244">
    <property type="entry name" value="MurD-like peptide ligases, peptide-binding domain"/>
    <property type="match status" value="1"/>
</dbReference>
<evidence type="ECO:0000256" key="10">
    <source>
        <dbReference type="PIRNR" id="PIRNR001563"/>
    </source>
</evidence>
<keyword evidence="14" id="KW-1185">Reference proteome</keyword>
<dbReference type="PROSITE" id="PS01012">
    <property type="entry name" value="FOLYLPOLYGLU_SYNT_2"/>
    <property type="match status" value="1"/>
</dbReference>
<dbReference type="RefSeq" id="WP_275117060.1">
    <property type="nucleotide sequence ID" value="NZ_JAOTPO010000002.1"/>
</dbReference>
<feature type="domain" description="Mur ligase central" evidence="12">
    <location>
        <begin position="46"/>
        <end position="266"/>
    </location>
</feature>
<name>A0ABT5VAD8_9BACI</name>
<evidence type="ECO:0000256" key="6">
    <source>
        <dbReference type="ARBA" id="ARBA00022840"/>
    </source>
</evidence>
<evidence type="ECO:0000259" key="12">
    <source>
        <dbReference type="Pfam" id="PF08245"/>
    </source>
</evidence>
<keyword evidence="5 10" id="KW-0547">Nucleotide-binding</keyword>
<dbReference type="InterPro" id="IPR036615">
    <property type="entry name" value="Mur_ligase_C_dom_sf"/>
</dbReference>
<reference evidence="13" key="1">
    <citation type="submission" date="2024-05" db="EMBL/GenBank/DDBJ databases">
        <title>Alkalihalobacillus sp. strain MEB203 novel alkaliphilic bacterium from Lonar Lake, India.</title>
        <authorList>
            <person name="Joshi A."/>
            <person name="Thite S."/>
            <person name="Mengade P."/>
        </authorList>
    </citation>
    <scope>NUCLEOTIDE SEQUENCE</scope>
    <source>
        <strain evidence="13">MEB 203</strain>
    </source>
</reference>
<dbReference type="Gene3D" id="3.40.1190.10">
    <property type="entry name" value="Mur-like, catalytic domain"/>
    <property type="match status" value="1"/>
</dbReference>
<dbReference type="PANTHER" id="PTHR11136:SF0">
    <property type="entry name" value="DIHYDROFOLATE SYNTHETASE-RELATED"/>
    <property type="match status" value="1"/>
</dbReference>
<accession>A0ABT5VAD8</accession>
<keyword evidence="4" id="KW-0479">Metal-binding</keyword>
<feature type="domain" description="Mur ligase C-terminal" evidence="11">
    <location>
        <begin position="296"/>
        <end position="412"/>
    </location>
</feature>
<evidence type="ECO:0000313" key="13">
    <source>
        <dbReference type="EMBL" id="MDE5412428.1"/>
    </source>
</evidence>
<dbReference type="Pfam" id="PF08245">
    <property type="entry name" value="Mur_ligase_M"/>
    <property type="match status" value="1"/>
</dbReference>
<dbReference type="Proteomes" id="UP001148125">
    <property type="component" value="Unassembled WGS sequence"/>
</dbReference>
<evidence type="ECO:0000313" key="14">
    <source>
        <dbReference type="Proteomes" id="UP001148125"/>
    </source>
</evidence>
<evidence type="ECO:0000256" key="9">
    <source>
        <dbReference type="ARBA" id="ARBA00047493"/>
    </source>
</evidence>
<gene>
    <name evidence="13" type="ORF">N7Z68_03460</name>
</gene>
<dbReference type="Pfam" id="PF02875">
    <property type="entry name" value="Mur_ligase_C"/>
    <property type="match status" value="1"/>
</dbReference>
<evidence type="ECO:0000256" key="2">
    <source>
        <dbReference type="ARBA" id="ARBA00013025"/>
    </source>
</evidence>
<dbReference type="InterPro" id="IPR001645">
    <property type="entry name" value="Folylpolyglutamate_synth"/>
</dbReference>
<comment type="similarity">
    <text evidence="1 10">Belongs to the folylpolyglutamate synthase family.</text>
</comment>
<evidence type="ECO:0000256" key="3">
    <source>
        <dbReference type="ARBA" id="ARBA00022598"/>
    </source>
</evidence>
<keyword evidence="7" id="KW-0460">Magnesium</keyword>
<dbReference type="EMBL" id="JAOTPO010000002">
    <property type="protein sequence ID" value="MDE5412428.1"/>
    <property type="molecule type" value="Genomic_DNA"/>
</dbReference>
<dbReference type="InterPro" id="IPR036565">
    <property type="entry name" value="Mur-like_cat_sf"/>
</dbReference>
<dbReference type="PIRSF" id="PIRSF001563">
    <property type="entry name" value="Folylpolyglu_synth"/>
    <property type="match status" value="1"/>
</dbReference>
<evidence type="ECO:0000256" key="1">
    <source>
        <dbReference type="ARBA" id="ARBA00008276"/>
    </source>
</evidence>
<comment type="catalytic activity">
    <reaction evidence="9">
        <text>(6S)-5,6,7,8-tetrahydrofolyl-(gamma-L-Glu)(n) + L-glutamate + ATP = (6S)-5,6,7,8-tetrahydrofolyl-(gamma-L-Glu)(n+1) + ADP + phosphate + H(+)</text>
        <dbReference type="Rhea" id="RHEA:10580"/>
        <dbReference type="Rhea" id="RHEA-COMP:14738"/>
        <dbReference type="Rhea" id="RHEA-COMP:14740"/>
        <dbReference type="ChEBI" id="CHEBI:15378"/>
        <dbReference type="ChEBI" id="CHEBI:29985"/>
        <dbReference type="ChEBI" id="CHEBI:30616"/>
        <dbReference type="ChEBI" id="CHEBI:43474"/>
        <dbReference type="ChEBI" id="CHEBI:141005"/>
        <dbReference type="ChEBI" id="CHEBI:456216"/>
        <dbReference type="EC" id="6.3.2.17"/>
    </reaction>
</comment>
<evidence type="ECO:0000256" key="5">
    <source>
        <dbReference type="ARBA" id="ARBA00022741"/>
    </source>
</evidence>
<dbReference type="EC" id="6.3.2.17" evidence="2"/>
<keyword evidence="6 10" id="KW-0067">ATP-binding</keyword>
<dbReference type="InterPro" id="IPR004101">
    <property type="entry name" value="Mur_ligase_C"/>
</dbReference>
<sequence>MLSYHKANELIEQTKENKIYFGLERMQVLLEKLGNPHEKTRSIHLAGTNGKGSTLTYLRSILNEAGYRVGTFTSPYLFQRNDQIQLDGKPISQEDFVQLVEQILPVIEELKRSDYGAPVEFEVMTALAFMYFAQVENIDFVIIETGLGGRLDPTNVLTPLVAIITNIGLDHIEFLGNDLLQIANEKAGIIKPSIPLVSGCTQQEVISLLQKTAAEQQSSLHQLGSQFEVHHSNETFTYTSEQHTYTDLQLAMLGTHQQTNAALAIQTIELLEAFHDVQVQQEALRSGLQQATIKNRIEVVQTEPMVIMDGGHNQEGIKALVDTLLNSFPDKKFIVLFSAMVDKEVKEMIQSLQQLTHKIIVTTFPHPRSIQRDEIYRVLDHHSLQFVEDYKIAFHQLRGDLQEDEVLVVTGSLNFLSFVRQA</sequence>
<evidence type="ECO:0000259" key="11">
    <source>
        <dbReference type="Pfam" id="PF02875"/>
    </source>
</evidence>
<proteinExistence type="inferred from homology"/>
<dbReference type="SUPFAM" id="SSF53623">
    <property type="entry name" value="MurD-like peptide ligases, catalytic domain"/>
    <property type="match status" value="1"/>
</dbReference>